<dbReference type="Pfam" id="PF07583">
    <property type="entry name" value="PSCyt2"/>
    <property type="match status" value="1"/>
</dbReference>
<dbReference type="InterPro" id="IPR011429">
    <property type="entry name" value="Cyt_c_Planctomycete-type"/>
</dbReference>
<dbReference type="RefSeq" id="WP_345275876.1">
    <property type="nucleotide sequence ID" value="NZ_BAABJW010000001.1"/>
</dbReference>
<dbReference type="Gene3D" id="2.60.120.200">
    <property type="match status" value="1"/>
</dbReference>
<name>A0ABP9C6E9_9FLAO</name>
<dbReference type="PROSITE" id="PS51007">
    <property type="entry name" value="CYTC"/>
    <property type="match status" value="1"/>
</dbReference>
<evidence type="ECO:0000256" key="5">
    <source>
        <dbReference type="SAM" id="Coils"/>
    </source>
</evidence>
<keyword evidence="3 4" id="KW-0408">Iron</keyword>
<keyword evidence="5" id="KW-0175">Coiled coil</keyword>
<dbReference type="PANTHER" id="PTHR35889:SF3">
    <property type="entry name" value="F-BOX DOMAIN-CONTAINING PROTEIN"/>
    <property type="match status" value="1"/>
</dbReference>
<dbReference type="SUPFAM" id="SSF46626">
    <property type="entry name" value="Cytochrome c"/>
    <property type="match status" value="1"/>
</dbReference>
<comment type="caution">
    <text evidence="7">The sequence shown here is derived from an EMBL/GenBank/DDBJ whole genome shotgun (WGS) entry which is preliminary data.</text>
</comment>
<dbReference type="InterPro" id="IPR009056">
    <property type="entry name" value="Cyt_c-like_dom"/>
</dbReference>
<dbReference type="InterPro" id="IPR011444">
    <property type="entry name" value="DUF1549"/>
</dbReference>
<dbReference type="Pfam" id="PF07635">
    <property type="entry name" value="PSCyt1"/>
    <property type="match status" value="1"/>
</dbReference>
<dbReference type="SUPFAM" id="SSF49899">
    <property type="entry name" value="Concanavalin A-like lectins/glucanases"/>
    <property type="match status" value="1"/>
</dbReference>
<sequence>MKINFLTKSFSYSGIINYSFILGILLNACSNPLTKEVTMAYDSLPEYVDYNFHIKPILSDRCYTCHGPDPQTRKAGLRLDIEEEAFKKLESGNYAFVRNRISKSEVIHRLVSNDLDKIMPPPEAELNMSPREIALIAKWIEQGAQWKEHWSFLALNAPEVPQLNNEWKRNNSIDNYIQDNLVQLGLEPSTETDKEHLIRRITMDLTGLPPSVEDIDAFLNDTSEDAYEKVVDRLLQSDAYAERMAQEWMDVSRYSDSHGVSFDGYRTSWPFRDWVIQAFKNNMPYDKFITHQLAGDLIPDANEQSKIATAFVRMNPLEGSAGSIPEEFRVEYVNERAGVTGTALLGLTVECAKCHDHKFDPISQKEFYQISAFFNNTMEYGLAPADSDRPPTIILLNDKEKSEIKTYIESLNTEKNELDSEVRLNYTNYQKPLPKAAVSEPLGYYAFNTIKPYKKEIKRKKKKEEKKEEKKDKNKIKEKKKEAVKKKVFKELQMLDDNKEAEANLKITLTDGKYGKAAYFNEEYDNISLLKIGEFEHYDSFSISTWINTEKDSIGSSQTIIGNSGTVLQFHRGWELALDSTNHVRVRFIHRLPDEVISVSSLNSITANQWNQVGFTYDGSQSATGISIFINGKKVNTRTNFDQLKRSILPVNFSVQRDSLPLVVGSSNRKWTEDLGLFRGAIDEIRIYNEQLSQWEMAILGEAEIDENSKGIKEEYWFLKDKALASTRTKMRKKRIEISKILDSANELMVMEDLKVPRKTYILEKGLYNQHGEAVEPGGIDKVLPYSSNLPKNRLGLTKWLFDDKNPIVPRVAINRYWQMIFGQGLVKTAEDFGSQGERPSHPELLDWLAVDFKNNGWDIKRSIKQMVMSYTYRQTSFCEEYLRELDPENKYLARSPSYRWPAEMIRDNALKASGLLVEEIGGPSVKPYQPDGLWAEVGMGSKKLSKYVSDKGKNLYRRSLYTFSRRFAPNPTMINFDMTSKEICTIRRTTTSTPLQALTLLNDPQFVEASRVLSEKVQKEFPNSLNQQIELAFRRSTGLKPNKEQLEILTGQYQQSLEQFKKEPVMADSILSVGEWPFDKVLSKESTAAMTLVVSTILNFDESYMKR</sequence>
<dbReference type="InterPro" id="IPR036909">
    <property type="entry name" value="Cyt_c-like_dom_sf"/>
</dbReference>
<dbReference type="Proteomes" id="UP001501433">
    <property type="component" value="Unassembled WGS sequence"/>
</dbReference>
<feature type="coiled-coil region" evidence="5">
    <location>
        <begin position="453"/>
        <end position="487"/>
    </location>
</feature>
<protein>
    <submittedName>
        <fullName evidence="7">DUF1553 domain-containing protein</fullName>
    </submittedName>
</protein>
<evidence type="ECO:0000313" key="7">
    <source>
        <dbReference type="EMBL" id="GAA4805778.1"/>
    </source>
</evidence>
<evidence type="ECO:0000256" key="4">
    <source>
        <dbReference type="PROSITE-ProRule" id="PRU00433"/>
    </source>
</evidence>
<evidence type="ECO:0000256" key="1">
    <source>
        <dbReference type="ARBA" id="ARBA00022617"/>
    </source>
</evidence>
<dbReference type="Pfam" id="PF07587">
    <property type="entry name" value="PSD1"/>
    <property type="match status" value="1"/>
</dbReference>
<keyword evidence="1 4" id="KW-0349">Heme</keyword>
<proteinExistence type="predicted"/>
<evidence type="ECO:0000313" key="8">
    <source>
        <dbReference type="Proteomes" id="UP001501433"/>
    </source>
</evidence>
<dbReference type="InterPro" id="IPR022655">
    <property type="entry name" value="DUF1553"/>
</dbReference>
<accession>A0ABP9C6E9</accession>
<dbReference type="Pfam" id="PF13385">
    <property type="entry name" value="Laminin_G_3"/>
    <property type="match status" value="1"/>
</dbReference>
<organism evidence="7 8">
    <name type="scientific">Litoribaculum gwangyangense</name>
    <dbReference type="NCBI Taxonomy" id="1130722"/>
    <lineage>
        <taxon>Bacteria</taxon>
        <taxon>Pseudomonadati</taxon>
        <taxon>Bacteroidota</taxon>
        <taxon>Flavobacteriia</taxon>
        <taxon>Flavobacteriales</taxon>
        <taxon>Flavobacteriaceae</taxon>
        <taxon>Litoribaculum</taxon>
    </lineage>
</organism>
<evidence type="ECO:0000259" key="6">
    <source>
        <dbReference type="PROSITE" id="PS51007"/>
    </source>
</evidence>
<evidence type="ECO:0000256" key="2">
    <source>
        <dbReference type="ARBA" id="ARBA00022723"/>
    </source>
</evidence>
<feature type="domain" description="Cytochrome c" evidence="6">
    <location>
        <begin position="336"/>
        <end position="412"/>
    </location>
</feature>
<keyword evidence="2 4" id="KW-0479">Metal-binding</keyword>
<evidence type="ECO:0000256" key="3">
    <source>
        <dbReference type="ARBA" id="ARBA00023004"/>
    </source>
</evidence>
<dbReference type="InterPro" id="IPR013320">
    <property type="entry name" value="ConA-like_dom_sf"/>
</dbReference>
<reference evidence="8" key="1">
    <citation type="journal article" date="2019" name="Int. J. Syst. Evol. Microbiol.">
        <title>The Global Catalogue of Microorganisms (GCM) 10K type strain sequencing project: providing services to taxonomists for standard genome sequencing and annotation.</title>
        <authorList>
            <consortium name="The Broad Institute Genomics Platform"/>
            <consortium name="The Broad Institute Genome Sequencing Center for Infectious Disease"/>
            <person name="Wu L."/>
            <person name="Ma J."/>
        </authorList>
    </citation>
    <scope>NUCLEOTIDE SEQUENCE [LARGE SCALE GENOMIC DNA]</scope>
    <source>
        <strain evidence="8">JCM 18325</strain>
    </source>
</reference>
<dbReference type="PANTHER" id="PTHR35889">
    <property type="entry name" value="CYCLOINULO-OLIGOSACCHARIDE FRUCTANOTRANSFERASE-RELATED"/>
    <property type="match status" value="1"/>
</dbReference>
<keyword evidence="8" id="KW-1185">Reference proteome</keyword>
<dbReference type="EMBL" id="BAABJW010000001">
    <property type="protein sequence ID" value="GAA4805778.1"/>
    <property type="molecule type" value="Genomic_DNA"/>
</dbReference>
<gene>
    <name evidence="7" type="ORF">GCM10023330_10360</name>
</gene>